<dbReference type="EMBL" id="JPKZ01001397">
    <property type="protein sequence ID" value="KHN82159.1"/>
    <property type="molecule type" value="Genomic_DNA"/>
</dbReference>
<keyword evidence="1" id="KW-0812">Transmembrane</keyword>
<evidence type="ECO:0000313" key="2">
    <source>
        <dbReference type="EMBL" id="KHN82159.1"/>
    </source>
</evidence>
<keyword evidence="1" id="KW-0472">Membrane</keyword>
<sequence>MRNSRMNSFDVVAFKRRFNRFMPMPHSRIAGIEASSRRNDKLRSEGQSGLMVSRECGLVECSTSFDPNVGGIPLHCDEESVCSGALNDHDGGDDLSMLQSLRKSSWKEDEMILCKSPLREHEYDDESGDDSTIQDGRRFTQSSVLSPSLKAEGALETATLGRKTRIVEVQLKQATSEFPSSNERLLEREVEKASGVMRLVFDRDFDCYFDPVTGQYYKGTLRFVGIDIDICVPCYRDDGAFYNRIKTSRSDGSNLWCYRTNIDDCVPPENIQDSEIRVIHYVIPVLGLLAAIAYLVFTIIRLNAGISGY</sequence>
<keyword evidence="3" id="KW-1185">Reference proteome</keyword>
<reference evidence="2 3" key="1">
    <citation type="submission" date="2014-11" db="EMBL/GenBank/DDBJ databases">
        <title>Genetic blueprint of the zoonotic pathogen Toxocara canis.</title>
        <authorList>
            <person name="Zhu X.-Q."/>
            <person name="Korhonen P.K."/>
            <person name="Cai H."/>
            <person name="Young N.D."/>
            <person name="Nejsum P."/>
            <person name="von Samson-Himmelstjerna G."/>
            <person name="Boag P.R."/>
            <person name="Tan P."/>
            <person name="Li Q."/>
            <person name="Min J."/>
            <person name="Yang Y."/>
            <person name="Wang X."/>
            <person name="Fang X."/>
            <person name="Hall R.S."/>
            <person name="Hofmann A."/>
            <person name="Sternberg P.W."/>
            <person name="Jex A.R."/>
            <person name="Gasser R.B."/>
        </authorList>
    </citation>
    <scope>NUCLEOTIDE SEQUENCE [LARGE SCALE GENOMIC DNA]</scope>
    <source>
        <strain evidence="2">PN_DK_2014</strain>
    </source>
</reference>
<name>A0A0B2VL86_TOXCA</name>
<dbReference type="AlphaFoldDB" id="A0A0B2VL86"/>
<protein>
    <submittedName>
        <fullName evidence="2">Uncharacterized protein</fullName>
    </submittedName>
</protein>
<accession>A0A0B2VL86</accession>
<organism evidence="2 3">
    <name type="scientific">Toxocara canis</name>
    <name type="common">Canine roundworm</name>
    <dbReference type="NCBI Taxonomy" id="6265"/>
    <lineage>
        <taxon>Eukaryota</taxon>
        <taxon>Metazoa</taxon>
        <taxon>Ecdysozoa</taxon>
        <taxon>Nematoda</taxon>
        <taxon>Chromadorea</taxon>
        <taxon>Rhabditida</taxon>
        <taxon>Spirurina</taxon>
        <taxon>Ascaridomorpha</taxon>
        <taxon>Ascaridoidea</taxon>
        <taxon>Toxocaridae</taxon>
        <taxon>Toxocara</taxon>
    </lineage>
</organism>
<evidence type="ECO:0000256" key="1">
    <source>
        <dbReference type="SAM" id="Phobius"/>
    </source>
</evidence>
<evidence type="ECO:0000313" key="3">
    <source>
        <dbReference type="Proteomes" id="UP000031036"/>
    </source>
</evidence>
<feature type="transmembrane region" description="Helical" evidence="1">
    <location>
        <begin position="278"/>
        <end position="300"/>
    </location>
</feature>
<dbReference type="OrthoDB" id="5826048at2759"/>
<dbReference type="Proteomes" id="UP000031036">
    <property type="component" value="Unassembled WGS sequence"/>
</dbReference>
<keyword evidence="1" id="KW-1133">Transmembrane helix</keyword>
<gene>
    <name evidence="2" type="ORF">Tcan_14453</name>
</gene>
<proteinExistence type="predicted"/>
<comment type="caution">
    <text evidence="2">The sequence shown here is derived from an EMBL/GenBank/DDBJ whole genome shotgun (WGS) entry which is preliminary data.</text>
</comment>